<dbReference type="Gramene" id="KFK22367">
    <property type="protein sequence ID" value="KFK22367"/>
    <property type="gene ID" value="AALP_AAs58284U000100"/>
</dbReference>
<accession>A0A087FXL5</accession>
<protein>
    <recommendedName>
        <fullName evidence="4">MATH domain-containing protein</fullName>
    </recommendedName>
</protein>
<evidence type="ECO:0000256" key="1">
    <source>
        <dbReference type="SAM" id="Coils"/>
    </source>
</evidence>
<evidence type="ECO:0000313" key="3">
    <source>
        <dbReference type="Proteomes" id="UP000029120"/>
    </source>
</evidence>
<dbReference type="AlphaFoldDB" id="A0A087FXL5"/>
<feature type="non-terminal residue" evidence="2">
    <location>
        <position position="1"/>
    </location>
</feature>
<dbReference type="EMBL" id="KL989848">
    <property type="protein sequence ID" value="KFK22367.1"/>
    <property type="molecule type" value="Genomic_DNA"/>
</dbReference>
<feature type="coiled-coil region" evidence="1">
    <location>
        <begin position="211"/>
        <end position="238"/>
    </location>
</feature>
<evidence type="ECO:0000313" key="2">
    <source>
        <dbReference type="EMBL" id="KFK22367.1"/>
    </source>
</evidence>
<gene>
    <name evidence="2" type="ORF">AALP_AAs58284U000100</name>
</gene>
<name>A0A087FXL5_ARAAL</name>
<evidence type="ECO:0008006" key="4">
    <source>
        <dbReference type="Google" id="ProtNLM"/>
    </source>
</evidence>
<dbReference type="PANTHER" id="PTHR46236:SF12">
    <property type="entry name" value="MATH DOMAIN-CONTAINING PROTEIN"/>
    <property type="match status" value="1"/>
</dbReference>
<reference evidence="3" key="1">
    <citation type="journal article" date="2015" name="Nat. Plants">
        <title>Genome expansion of Arabis alpina linked with retrotransposition and reduced symmetric DNA methylation.</title>
        <authorList>
            <person name="Willing E.M."/>
            <person name="Rawat V."/>
            <person name="Mandakova T."/>
            <person name="Maumus F."/>
            <person name="James G.V."/>
            <person name="Nordstroem K.J."/>
            <person name="Becker C."/>
            <person name="Warthmann N."/>
            <person name="Chica C."/>
            <person name="Szarzynska B."/>
            <person name="Zytnicki M."/>
            <person name="Albani M.C."/>
            <person name="Kiefer C."/>
            <person name="Bergonzi S."/>
            <person name="Castaings L."/>
            <person name="Mateos J.L."/>
            <person name="Berns M.C."/>
            <person name="Bujdoso N."/>
            <person name="Piofczyk T."/>
            <person name="de Lorenzo L."/>
            <person name="Barrero-Sicilia C."/>
            <person name="Mateos I."/>
            <person name="Piednoel M."/>
            <person name="Hagmann J."/>
            <person name="Chen-Min-Tao R."/>
            <person name="Iglesias-Fernandez R."/>
            <person name="Schuster S.C."/>
            <person name="Alonso-Blanco C."/>
            <person name="Roudier F."/>
            <person name="Carbonero P."/>
            <person name="Paz-Ares J."/>
            <person name="Davis S.J."/>
            <person name="Pecinka A."/>
            <person name="Quesneville H."/>
            <person name="Colot V."/>
            <person name="Lysak M.A."/>
            <person name="Weigel D."/>
            <person name="Coupland G."/>
            <person name="Schneeberger K."/>
        </authorList>
    </citation>
    <scope>NUCLEOTIDE SEQUENCE [LARGE SCALE GENOMIC DNA]</scope>
    <source>
        <strain evidence="3">cv. Pajares</strain>
    </source>
</reference>
<organism evidence="2 3">
    <name type="scientific">Arabis alpina</name>
    <name type="common">Alpine rock-cress</name>
    <dbReference type="NCBI Taxonomy" id="50452"/>
    <lineage>
        <taxon>Eukaryota</taxon>
        <taxon>Viridiplantae</taxon>
        <taxon>Streptophyta</taxon>
        <taxon>Embryophyta</taxon>
        <taxon>Tracheophyta</taxon>
        <taxon>Spermatophyta</taxon>
        <taxon>Magnoliopsida</taxon>
        <taxon>eudicotyledons</taxon>
        <taxon>Gunneridae</taxon>
        <taxon>Pentapetalae</taxon>
        <taxon>rosids</taxon>
        <taxon>malvids</taxon>
        <taxon>Brassicales</taxon>
        <taxon>Brassicaceae</taxon>
        <taxon>Arabideae</taxon>
        <taxon>Arabis</taxon>
    </lineage>
</organism>
<dbReference type="PANTHER" id="PTHR46236">
    <property type="entry name" value="TRAF-LIKE SUPERFAMILY PROTEIN"/>
    <property type="match status" value="1"/>
</dbReference>
<sequence length="270" mass="29953">KALISDGSWVVQQELEERVKNVESLIVAQHRGFAKGFMPKSQGVRTAYLNLLLGLIETLSKSPQSLSATDLSNAQSELDDLTEAGLKLDWLKTKLEDVALERKNALIFDGSWVHQEGVKNAADSLIVTHPPDFMPQSQGVRAACTNLLLGLIETLSKSPQSLSETELSNAQSELDDLTEAGFKIDMLKSKLEEVSLERKKALISDGSWVMQQELEERVKNVESTLSDLKLELAKEKMKSAAAAAARVSSFELIEFFIKRFFLSCFSISKY</sequence>
<dbReference type="InterPro" id="IPR050804">
    <property type="entry name" value="MCC"/>
</dbReference>
<proteinExistence type="predicted"/>
<keyword evidence="3" id="KW-1185">Reference proteome</keyword>
<keyword evidence="1" id="KW-0175">Coiled coil</keyword>
<dbReference type="Proteomes" id="UP000029120">
    <property type="component" value="Unassembled WGS sequence"/>
</dbReference>
<dbReference type="eggNOG" id="KOG1987">
    <property type="taxonomic scope" value="Eukaryota"/>
</dbReference>
<dbReference type="OMA" id="ANQVEEH"/>
<dbReference type="OrthoDB" id="1096807at2759"/>